<dbReference type="PANTHER" id="PTHR43673:SF2">
    <property type="entry name" value="NITROREDUCTASE"/>
    <property type="match status" value="1"/>
</dbReference>
<dbReference type="OrthoDB" id="9814075at2"/>
<accession>M5E3P0</accession>
<reference evidence="8" key="1">
    <citation type="journal article" date="2013" name="Genome Announc.">
        <title>Genome Sequence of Halanaerobium saccharolyticum subsp. saccharolyticum Strain DSM 6643T, a Halophilic Hydrogen-Producing Bacterium.</title>
        <authorList>
            <person name="Kivisto A."/>
            <person name="Larjo A."/>
            <person name="Ciranna A."/>
            <person name="Santala V."/>
            <person name="Roos C."/>
            <person name="Karp M."/>
        </authorList>
    </citation>
    <scope>NUCLEOTIDE SEQUENCE [LARGE SCALE GENOMIC DNA]</scope>
    <source>
        <strain evidence="8">DSM 6643</strain>
    </source>
</reference>
<sequence length="257" mass="29895">MNQSRMTKELKSELYQTIYKRQSVRKYEQAKLSQDQLQDIEDFLNKAELLDPEIKFETKIVDSEAVKSLIPIKAPHYLQFFSEAKGDYLLNAGFVLQQLDLYLSKNDLGSCWFGMAKPKKEIIAESDLEYVITLVFGNSKAENHRDSIEDFDRKSLSEIKKGETHYDLLEAVRLAPSATNGQPWYFISEKDQIHLYQVEPNFIKKFFYEKMNKIDMGIALAHLWLAADHQQQDFKVEKLSESPAEVEGYNYLTTVKL</sequence>
<dbReference type="GO" id="GO:0016491">
    <property type="term" value="F:oxidoreductase activity"/>
    <property type="evidence" value="ECO:0007669"/>
    <property type="project" value="UniProtKB-KW"/>
</dbReference>
<dbReference type="eggNOG" id="COG0778">
    <property type="taxonomic scope" value="Bacteria"/>
</dbReference>
<dbReference type="SUPFAM" id="SSF55469">
    <property type="entry name" value="FMN-dependent nitroreductase-like"/>
    <property type="match status" value="1"/>
</dbReference>
<dbReference type="EMBL" id="CAUI01000023">
    <property type="protein sequence ID" value="CCU80838.1"/>
    <property type="molecule type" value="Genomic_DNA"/>
</dbReference>
<dbReference type="PANTHER" id="PTHR43673">
    <property type="entry name" value="NAD(P)H NITROREDUCTASE YDGI-RELATED"/>
    <property type="match status" value="1"/>
</dbReference>
<dbReference type="InterPro" id="IPR029478">
    <property type="entry name" value="TM1586_NiRdase"/>
</dbReference>
<dbReference type="RefSeq" id="WP_005490114.1">
    <property type="nucleotide sequence ID" value="NZ_CAUI01000023.1"/>
</dbReference>
<feature type="domain" description="Putative nitroreductase TM1586" evidence="6">
    <location>
        <begin position="13"/>
        <end position="227"/>
    </location>
</feature>
<evidence type="ECO:0000256" key="4">
    <source>
        <dbReference type="ARBA" id="ARBA00022643"/>
    </source>
</evidence>
<gene>
    <name evidence="7" type="ORF">HSACCH_02353</name>
</gene>
<dbReference type="CDD" id="cd02062">
    <property type="entry name" value="Nitro_FMN_reductase"/>
    <property type="match status" value="1"/>
</dbReference>
<evidence type="ECO:0000313" key="7">
    <source>
        <dbReference type="EMBL" id="CCU80838.1"/>
    </source>
</evidence>
<keyword evidence="5" id="KW-0560">Oxidoreductase</keyword>
<dbReference type="AlphaFoldDB" id="M5E3P0"/>
<evidence type="ECO:0000256" key="5">
    <source>
        <dbReference type="ARBA" id="ARBA00023002"/>
    </source>
</evidence>
<name>M5E3P0_9FIRM</name>
<evidence type="ECO:0000256" key="1">
    <source>
        <dbReference type="ARBA" id="ARBA00001917"/>
    </source>
</evidence>
<protein>
    <submittedName>
        <fullName evidence="7">Nitroreductase</fullName>
    </submittedName>
</protein>
<keyword evidence="4" id="KW-0288">FMN</keyword>
<dbReference type="InterPro" id="IPR000415">
    <property type="entry name" value="Nitroreductase-like"/>
</dbReference>
<comment type="caution">
    <text evidence="7">The sequence shown here is derived from an EMBL/GenBank/DDBJ whole genome shotgun (WGS) entry which is preliminary data.</text>
</comment>
<comment type="cofactor">
    <cofactor evidence="1">
        <name>FMN</name>
        <dbReference type="ChEBI" id="CHEBI:58210"/>
    </cofactor>
</comment>
<keyword evidence="3" id="KW-0285">Flavoprotein</keyword>
<keyword evidence="8" id="KW-1185">Reference proteome</keyword>
<evidence type="ECO:0000313" key="8">
    <source>
        <dbReference type="Proteomes" id="UP000012063"/>
    </source>
</evidence>
<dbReference type="Gene3D" id="3.40.109.30">
    <property type="entry name" value="putative nitroreductase (tm1586), domain 2"/>
    <property type="match status" value="1"/>
</dbReference>
<comment type="similarity">
    <text evidence="2">Belongs to the nitroreductase family.</text>
</comment>
<organism evidence="7 8">
    <name type="scientific">Halanaerobium saccharolyticum subsp. saccharolyticum DSM 6643</name>
    <dbReference type="NCBI Taxonomy" id="1293054"/>
    <lineage>
        <taxon>Bacteria</taxon>
        <taxon>Bacillati</taxon>
        <taxon>Bacillota</taxon>
        <taxon>Clostridia</taxon>
        <taxon>Halanaerobiales</taxon>
        <taxon>Halanaerobiaceae</taxon>
        <taxon>Halanaerobium</taxon>
    </lineage>
</organism>
<evidence type="ECO:0000259" key="6">
    <source>
        <dbReference type="Pfam" id="PF14512"/>
    </source>
</evidence>
<dbReference type="STRING" id="1293054.HSACCH_02353"/>
<proteinExistence type="inferred from homology"/>
<dbReference type="Pfam" id="PF14512">
    <property type="entry name" value="TM1586_NiRdase"/>
    <property type="match status" value="1"/>
</dbReference>
<dbReference type="Gene3D" id="3.40.109.10">
    <property type="entry name" value="NADH Oxidase"/>
    <property type="match status" value="1"/>
</dbReference>
<evidence type="ECO:0000256" key="2">
    <source>
        <dbReference type="ARBA" id="ARBA00007118"/>
    </source>
</evidence>
<evidence type="ECO:0000256" key="3">
    <source>
        <dbReference type="ARBA" id="ARBA00022630"/>
    </source>
</evidence>
<dbReference type="InParanoid" id="M5E3P0"/>
<dbReference type="Proteomes" id="UP000012063">
    <property type="component" value="Unassembled WGS sequence"/>
</dbReference>